<protein>
    <submittedName>
        <fullName evidence="1">Uncharacterized protein</fullName>
    </submittedName>
</protein>
<name>A0A6J4UB30_9BACT</name>
<reference evidence="1" key="1">
    <citation type="submission" date="2020-02" db="EMBL/GenBank/DDBJ databases">
        <authorList>
            <person name="Meier V. D."/>
        </authorList>
    </citation>
    <scope>NUCLEOTIDE SEQUENCE</scope>
    <source>
        <strain evidence="1">AVDCRST_MAG19</strain>
    </source>
</reference>
<feature type="non-terminal residue" evidence="1">
    <location>
        <position position="47"/>
    </location>
</feature>
<sequence>CRRPSWRCAIRGPPSPPRWWASEQRTRRCRRESIASGRSIGKDDERG</sequence>
<feature type="non-terminal residue" evidence="1">
    <location>
        <position position="1"/>
    </location>
</feature>
<dbReference type="EMBL" id="CADCWL010000013">
    <property type="protein sequence ID" value="CAA9545680.1"/>
    <property type="molecule type" value="Genomic_DNA"/>
</dbReference>
<proteinExistence type="predicted"/>
<gene>
    <name evidence="1" type="ORF">AVDCRST_MAG19-213</name>
</gene>
<accession>A0A6J4UB30</accession>
<organism evidence="1">
    <name type="scientific">uncultured Thermomicrobiales bacterium</name>
    <dbReference type="NCBI Taxonomy" id="1645740"/>
    <lineage>
        <taxon>Bacteria</taxon>
        <taxon>Pseudomonadati</taxon>
        <taxon>Thermomicrobiota</taxon>
        <taxon>Thermomicrobia</taxon>
        <taxon>Thermomicrobiales</taxon>
        <taxon>environmental samples</taxon>
    </lineage>
</organism>
<dbReference type="AlphaFoldDB" id="A0A6J4UB30"/>
<evidence type="ECO:0000313" key="1">
    <source>
        <dbReference type="EMBL" id="CAA9545680.1"/>
    </source>
</evidence>